<protein>
    <recommendedName>
        <fullName evidence="3">WxL domain-containing protein</fullName>
    </recommendedName>
</protein>
<comment type="caution">
    <text evidence="1">The sequence shown here is derived from an EMBL/GenBank/DDBJ whole genome shotgun (WGS) entry which is preliminary data.</text>
</comment>
<evidence type="ECO:0000313" key="1">
    <source>
        <dbReference type="EMBL" id="PTO34192.1"/>
    </source>
</evidence>
<evidence type="ECO:0008006" key="3">
    <source>
        <dbReference type="Google" id="ProtNLM"/>
    </source>
</evidence>
<dbReference type="EMBL" id="PYGR01000087">
    <property type="protein sequence ID" value="PTO34192.1"/>
    <property type="molecule type" value="Genomic_DNA"/>
</dbReference>
<name>A0A2T5D9V7_ENTMU</name>
<accession>A0A2T5D9V7</accession>
<proteinExistence type="predicted"/>
<dbReference type="AlphaFoldDB" id="A0A2T5D9V7"/>
<dbReference type="Proteomes" id="UP000244022">
    <property type="component" value="Unassembled WGS sequence"/>
</dbReference>
<sequence>MFLNKRYVNKYIMEVNWVKKMLITGVIALGTLVLFGNKVQADDQTKLSYQVGSEYLLSIPAMVELDEGRRTYIDIKTISHNIDPDRYVSLSITDGLTADSEIALKRDGDTTGNISILKSNVTKSGAPILISNPEIGTFDYKSDQTVSVATLFVDEPEGDKRAGTYFTTLTFTSEYKSKMLGED</sequence>
<reference evidence="1 2" key="1">
    <citation type="submission" date="2018-03" db="EMBL/GenBank/DDBJ databases">
        <title>Draft genome sequences of four Enterococcus mundtii strains isolated from beef slaughterhouses in Kenya.</title>
        <authorList>
            <person name="Wambui J."/>
            <person name="Stevens M."/>
            <person name="Njage P."/>
            <person name="Stephan R."/>
            <person name="Tasara T."/>
        </authorList>
    </citation>
    <scope>NUCLEOTIDE SEQUENCE [LARGE SCALE GENOMIC DNA]</scope>
    <source>
        <strain evidence="1 2">H18-EM</strain>
    </source>
</reference>
<organism evidence="1 2">
    <name type="scientific">Enterococcus mundtii</name>
    <dbReference type="NCBI Taxonomy" id="53346"/>
    <lineage>
        <taxon>Bacteria</taxon>
        <taxon>Bacillati</taxon>
        <taxon>Bacillota</taxon>
        <taxon>Bacilli</taxon>
        <taxon>Lactobacillales</taxon>
        <taxon>Enterococcaceae</taxon>
        <taxon>Enterococcus</taxon>
    </lineage>
</organism>
<gene>
    <name evidence="1" type="ORF">C6N14_13390</name>
</gene>
<evidence type="ECO:0000313" key="2">
    <source>
        <dbReference type="Proteomes" id="UP000244022"/>
    </source>
</evidence>